<keyword evidence="1" id="KW-1133">Transmembrane helix</keyword>
<gene>
    <name evidence="2" type="ORF">CRI78_16530</name>
</gene>
<organism evidence="2 3">
    <name type="scientific">Mycolicibacterium diernhoferi</name>
    <dbReference type="NCBI Taxonomy" id="1801"/>
    <lineage>
        <taxon>Bacteria</taxon>
        <taxon>Bacillati</taxon>
        <taxon>Actinomycetota</taxon>
        <taxon>Actinomycetes</taxon>
        <taxon>Mycobacteriales</taxon>
        <taxon>Mycobacteriaceae</taxon>
        <taxon>Mycolicibacterium</taxon>
    </lineage>
</organism>
<dbReference type="AlphaFoldDB" id="A0A2A7NU25"/>
<dbReference type="EMBL" id="PDCR01000020">
    <property type="protein sequence ID" value="PEG53465.1"/>
    <property type="molecule type" value="Genomic_DNA"/>
</dbReference>
<keyword evidence="3" id="KW-1185">Reference proteome</keyword>
<name>A0A2A7NU25_9MYCO</name>
<reference evidence="2 3" key="1">
    <citation type="submission" date="2017-10" db="EMBL/GenBank/DDBJ databases">
        <title>The new phylogeny of genus Mycobacterium.</title>
        <authorList>
            <person name="Tortoli E."/>
            <person name="Trovato A."/>
            <person name="Cirillo D.M."/>
        </authorList>
    </citation>
    <scope>NUCLEOTIDE SEQUENCE [LARGE SCALE GENOMIC DNA]</scope>
    <source>
        <strain evidence="2 3">IP141170001</strain>
    </source>
</reference>
<protein>
    <submittedName>
        <fullName evidence="2">Uncharacterized protein</fullName>
    </submittedName>
</protein>
<keyword evidence="1" id="KW-0812">Transmembrane</keyword>
<evidence type="ECO:0000313" key="3">
    <source>
        <dbReference type="Proteomes" id="UP000220340"/>
    </source>
</evidence>
<proteinExistence type="predicted"/>
<dbReference type="RefSeq" id="WP_097933867.1">
    <property type="nucleotide sequence ID" value="NZ_BAAATC010000011.1"/>
</dbReference>
<comment type="caution">
    <text evidence="2">The sequence shown here is derived from an EMBL/GenBank/DDBJ whole genome shotgun (WGS) entry which is preliminary data.</text>
</comment>
<evidence type="ECO:0000256" key="1">
    <source>
        <dbReference type="SAM" id="Phobius"/>
    </source>
</evidence>
<accession>A0A2A7NU25</accession>
<sequence length="40" mass="4159">MSNHTLRGILIAVAVVLIIAVLFAIGVYGAAFLMLGPMMA</sequence>
<dbReference type="Proteomes" id="UP000220340">
    <property type="component" value="Unassembled WGS sequence"/>
</dbReference>
<keyword evidence="1" id="KW-0472">Membrane</keyword>
<feature type="transmembrane region" description="Helical" evidence="1">
    <location>
        <begin position="6"/>
        <end position="35"/>
    </location>
</feature>
<evidence type="ECO:0000313" key="2">
    <source>
        <dbReference type="EMBL" id="PEG53465.1"/>
    </source>
</evidence>